<keyword evidence="1" id="KW-0472">Membrane</keyword>
<feature type="transmembrane region" description="Helical" evidence="1">
    <location>
        <begin position="122"/>
        <end position="141"/>
    </location>
</feature>
<accession>A0AAU8HU71</accession>
<reference evidence="2" key="1">
    <citation type="journal article" date="2018" name="Antonie Van Leeuwenhoek">
        <title>Proteinivorax hydrogeniformans sp. nov., an anaerobic, haloalkaliphilic bacterium fermenting proteinaceous compounds with high hydrogen production.</title>
        <authorList>
            <person name="Boltyanskaya Y."/>
            <person name="Detkova E."/>
            <person name="Pimenov N."/>
            <person name="Kevbrin V."/>
        </authorList>
    </citation>
    <scope>NUCLEOTIDE SEQUENCE</scope>
    <source>
        <strain evidence="2">Z-710</strain>
    </source>
</reference>
<dbReference type="RefSeq" id="WP_353893488.1">
    <property type="nucleotide sequence ID" value="NZ_CP159485.1"/>
</dbReference>
<feature type="transmembrane region" description="Helical" evidence="1">
    <location>
        <begin position="153"/>
        <end position="175"/>
    </location>
</feature>
<feature type="transmembrane region" description="Helical" evidence="1">
    <location>
        <begin position="88"/>
        <end position="110"/>
    </location>
</feature>
<feature type="transmembrane region" description="Helical" evidence="1">
    <location>
        <begin position="12"/>
        <end position="36"/>
    </location>
</feature>
<evidence type="ECO:0000256" key="1">
    <source>
        <dbReference type="SAM" id="Phobius"/>
    </source>
</evidence>
<evidence type="ECO:0000313" key="2">
    <source>
        <dbReference type="EMBL" id="XCI28938.1"/>
    </source>
</evidence>
<sequence>MELAKQTQKSFIFCIIGLALISYRAISSILGSLHTFLSFGLSLDFWMLNHFIVMPVFYLLFAFVFLTMFFGMVNVINKDQFFAAFKSLALGMLLITLIVGMLQALGYLRFVFLGGDIEIRQIAVFSIQIFSQLFIALAVTSRAFKNMRYLFEPLFGLALAFNVLMIFIIIIPGYFYGDGFIGIRAIVPHILYIITWICFYFSSQWVLEHGES</sequence>
<name>A0AAU8HU71_9FIRM</name>
<keyword evidence="1" id="KW-0812">Transmembrane</keyword>
<dbReference type="EMBL" id="CP159485">
    <property type="protein sequence ID" value="XCI28938.1"/>
    <property type="molecule type" value="Genomic_DNA"/>
</dbReference>
<dbReference type="AlphaFoldDB" id="A0AAU8HU71"/>
<reference evidence="2" key="2">
    <citation type="submission" date="2024-06" db="EMBL/GenBank/DDBJ databases">
        <authorList>
            <person name="Petrova K.O."/>
            <person name="Toshchakov S.V."/>
            <person name="Boltjanskaja Y.V."/>
            <person name="Kevbrin V.V."/>
        </authorList>
    </citation>
    <scope>NUCLEOTIDE SEQUENCE</scope>
    <source>
        <strain evidence="2">Z-710</strain>
    </source>
</reference>
<keyword evidence="1" id="KW-1133">Transmembrane helix</keyword>
<organism evidence="2">
    <name type="scientific">Proteinivorax hydrogeniformans</name>
    <dbReference type="NCBI Taxonomy" id="1826727"/>
    <lineage>
        <taxon>Bacteria</taxon>
        <taxon>Bacillati</taxon>
        <taxon>Bacillota</taxon>
        <taxon>Clostridia</taxon>
        <taxon>Eubacteriales</taxon>
        <taxon>Proteinivoracaceae</taxon>
        <taxon>Proteinivorax</taxon>
    </lineage>
</organism>
<protein>
    <submittedName>
        <fullName evidence="2">Uncharacterized protein</fullName>
    </submittedName>
</protein>
<proteinExistence type="predicted"/>
<feature type="transmembrane region" description="Helical" evidence="1">
    <location>
        <begin position="181"/>
        <end position="202"/>
    </location>
</feature>
<feature type="transmembrane region" description="Helical" evidence="1">
    <location>
        <begin position="56"/>
        <end position="76"/>
    </location>
</feature>
<gene>
    <name evidence="2" type="ORF">PRVXH_000233</name>
</gene>